<sequence length="88" mass="9956">MPYERDVEAPRRWWLGWLQLLFAWVLCMLLCANIALVLAEGLPAVRGEATVDRQAGCTATQTSSLRKAEQETRHEQRVDSTKASVPRC</sequence>
<dbReference type="AlphaFoldDB" id="A0AAW8CXC0"/>
<evidence type="ECO:0000256" key="1">
    <source>
        <dbReference type="SAM" id="MobiDB-lite"/>
    </source>
</evidence>
<name>A0AAW8CXC0_9BURK</name>
<feature type="compositionally biased region" description="Basic and acidic residues" evidence="1">
    <location>
        <begin position="66"/>
        <end position="80"/>
    </location>
</feature>
<feature type="region of interest" description="Disordered" evidence="1">
    <location>
        <begin position="62"/>
        <end position="88"/>
    </location>
</feature>
<proteinExistence type="predicted"/>
<dbReference type="RefSeq" id="WP_306882649.1">
    <property type="nucleotide sequence ID" value="NZ_JAUSRD010000003.1"/>
</dbReference>
<protein>
    <submittedName>
        <fullName evidence="2">Uncharacterized protein</fullName>
    </submittedName>
</protein>
<evidence type="ECO:0000313" key="2">
    <source>
        <dbReference type="EMBL" id="MDP9892531.1"/>
    </source>
</evidence>
<comment type="caution">
    <text evidence="2">The sequence shown here is derived from an EMBL/GenBank/DDBJ whole genome shotgun (WGS) entry which is preliminary data.</text>
</comment>
<reference evidence="2" key="1">
    <citation type="submission" date="2023-07" db="EMBL/GenBank/DDBJ databases">
        <title>Sorghum-associated microbial communities from plants grown in Nebraska, USA.</title>
        <authorList>
            <person name="Schachtman D."/>
        </authorList>
    </citation>
    <scope>NUCLEOTIDE SEQUENCE</scope>
    <source>
        <strain evidence="2">DS3754</strain>
    </source>
</reference>
<dbReference type="EMBL" id="JAUSRD010000003">
    <property type="protein sequence ID" value="MDP9892531.1"/>
    <property type="molecule type" value="Genomic_DNA"/>
</dbReference>
<evidence type="ECO:0000313" key="3">
    <source>
        <dbReference type="Proteomes" id="UP001242045"/>
    </source>
</evidence>
<accession>A0AAW8CXC0</accession>
<dbReference type="Proteomes" id="UP001242045">
    <property type="component" value="Unassembled WGS sequence"/>
</dbReference>
<organism evidence="2 3">
    <name type="scientific">Variovorax boronicumulans</name>
    <dbReference type="NCBI Taxonomy" id="436515"/>
    <lineage>
        <taxon>Bacteria</taxon>
        <taxon>Pseudomonadati</taxon>
        <taxon>Pseudomonadota</taxon>
        <taxon>Betaproteobacteria</taxon>
        <taxon>Burkholderiales</taxon>
        <taxon>Comamonadaceae</taxon>
        <taxon>Variovorax</taxon>
    </lineage>
</organism>
<gene>
    <name evidence="2" type="ORF">J2W31_001636</name>
</gene>